<protein>
    <submittedName>
        <fullName evidence="1">Uncharacterized protein</fullName>
    </submittedName>
</protein>
<dbReference type="Pfam" id="PF24591">
    <property type="entry name" value="Phage_YunG-like"/>
    <property type="match status" value="1"/>
</dbReference>
<gene>
    <name evidence="1" type="ORF">EGC77_14305</name>
</gene>
<dbReference type="InterPro" id="IPR056239">
    <property type="entry name" value="Phage_YunG-like"/>
</dbReference>
<dbReference type="AlphaFoldDB" id="A0A3N4EP51"/>
<sequence>MEIEGVISSLRSTDRYVETIFLEGGCYQFHQFLAALFPEAKALINVGRDHVVTLLNDTCYDITGKVESAGYHELSREDLSLVESWSFSRTRHRGYFLNKVGRALCCTACIVLHCLH</sequence>
<accession>A0A3N4EP51</accession>
<dbReference type="EMBL" id="RKKB01000006">
    <property type="protein sequence ID" value="RPA31134.1"/>
    <property type="molecule type" value="Genomic_DNA"/>
</dbReference>
<evidence type="ECO:0000313" key="1">
    <source>
        <dbReference type="EMBL" id="RPA31134.1"/>
    </source>
</evidence>
<reference evidence="2" key="1">
    <citation type="submission" date="2018-11" db="EMBL/GenBank/DDBJ databases">
        <title>Shewanella sp. R106.</title>
        <authorList>
            <person name="Hwang Y.J."/>
            <person name="Hwang C.Y."/>
        </authorList>
    </citation>
    <scope>NUCLEOTIDE SEQUENCE [LARGE SCALE GENOMIC DNA]</scope>
    <source>
        <strain evidence="2">R106</strain>
    </source>
</reference>
<dbReference type="Proteomes" id="UP000278855">
    <property type="component" value="Unassembled WGS sequence"/>
</dbReference>
<name>A0A3N4EP51_9GAMM</name>
<organism evidence="1 2">
    <name type="scientific">Shewanella psychromarinicola</name>
    <dbReference type="NCBI Taxonomy" id="2487742"/>
    <lineage>
        <taxon>Bacteria</taxon>
        <taxon>Pseudomonadati</taxon>
        <taxon>Pseudomonadota</taxon>
        <taxon>Gammaproteobacteria</taxon>
        <taxon>Alteromonadales</taxon>
        <taxon>Shewanellaceae</taxon>
        <taxon>Shewanella</taxon>
    </lineage>
</organism>
<evidence type="ECO:0000313" key="2">
    <source>
        <dbReference type="Proteomes" id="UP000278855"/>
    </source>
</evidence>
<proteinExistence type="predicted"/>
<comment type="caution">
    <text evidence="1">The sequence shown here is derived from an EMBL/GenBank/DDBJ whole genome shotgun (WGS) entry which is preliminary data.</text>
</comment>